<gene>
    <name evidence="3" type="ORF">CDCA_CDCA03G0924</name>
</gene>
<evidence type="ECO:0000313" key="3">
    <source>
        <dbReference type="EMBL" id="KAK4534899.1"/>
    </source>
</evidence>
<dbReference type="Proteomes" id="UP001301350">
    <property type="component" value="Unassembled WGS sequence"/>
</dbReference>
<keyword evidence="4" id="KW-1185">Reference proteome</keyword>
<evidence type="ECO:0000256" key="2">
    <source>
        <dbReference type="SAM" id="MobiDB-lite"/>
    </source>
</evidence>
<name>A0AAV9IRF8_CYACA</name>
<reference evidence="3 4" key="1">
    <citation type="submission" date="2022-07" db="EMBL/GenBank/DDBJ databases">
        <title>Genome-wide signatures of adaptation to extreme environments.</title>
        <authorList>
            <person name="Cho C.H."/>
            <person name="Yoon H.S."/>
        </authorList>
    </citation>
    <scope>NUCLEOTIDE SEQUENCE [LARGE SCALE GENOMIC DNA]</scope>
    <source>
        <strain evidence="3 4">DBV 063 E5</strain>
    </source>
</reference>
<evidence type="ECO:0000313" key="4">
    <source>
        <dbReference type="Proteomes" id="UP001301350"/>
    </source>
</evidence>
<protein>
    <recommendedName>
        <fullName evidence="5">DNA endonuclease activator Ctp1 C-terminal domain-containing protein</fullName>
    </recommendedName>
</protein>
<feature type="compositionally biased region" description="Basic residues" evidence="2">
    <location>
        <begin position="288"/>
        <end position="301"/>
    </location>
</feature>
<feature type="region of interest" description="Disordered" evidence="2">
    <location>
        <begin position="198"/>
        <end position="242"/>
    </location>
</feature>
<dbReference type="EMBL" id="JANCYW010000003">
    <property type="protein sequence ID" value="KAK4534899.1"/>
    <property type="molecule type" value="Genomic_DNA"/>
</dbReference>
<proteinExistence type="predicted"/>
<feature type="coiled-coil region" evidence="1">
    <location>
        <begin position="87"/>
        <end position="121"/>
    </location>
</feature>
<feature type="region of interest" description="Disordered" evidence="2">
    <location>
        <begin position="282"/>
        <end position="340"/>
    </location>
</feature>
<accession>A0AAV9IRF8</accession>
<keyword evidence="1" id="KW-0175">Coiled coil</keyword>
<feature type="region of interest" description="Disordered" evidence="2">
    <location>
        <begin position="46"/>
        <end position="67"/>
    </location>
</feature>
<feature type="compositionally biased region" description="Polar residues" evidence="2">
    <location>
        <begin position="331"/>
        <end position="340"/>
    </location>
</feature>
<evidence type="ECO:0008006" key="5">
    <source>
        <dbReference type="Google" id="ProtNLM"/>
    </source>
</evidence>
<evidence type="ECO:0000256" key="1">
    <source>
        <dbReference type="SAM" id="Coils"/>
    </source>
</evidence>
<feature type="compositionally biased region" description="Acidic residues" evidence="2">
    <location>
        <begin position="139"/>
        <end position="149"/>
    </location>
</feature>
<comment type="caution">
    <text evidence="3">The sequence shown here is derived from an EMBL/GenBank/DDBJ whole genome shotgun (WGS) entry which is preliminary data.</text>
</comment>
<organism evidence="3 4">
    <name type="scientific">Cyanidium caldarium</name>
    <name type="common">Red alga</name>
    <dbReference type="NCBI Taxonomy" id="2771"/>
    <lineage>
        <taxon>Eukaryota</taxon>
        <taxon>Rhodophyta</taxon>
        <taxon>Bangiophyceae</taxon>
        <taxon>Cyanidiales</taxon>
        <taxon>Cyanidiaceae</taxon>
        <taxon>Cyanidium</taxon>
    </lineage>
</organism>
<sequence length="340" mass="37516">MRVDISRHEQRPDDLRSGRWTCMKVIRQPDGRQCCEKMVGRMKERSCGGEERGEEVEAGERVGAGEATLGNGVQGAAAGERGCGGGCQESRARLEQLEGMVEHLTAQIEELRQALMTGMAEMAHSGCSSRRARARKEADDDDDDDDDARENDPPLHRQKRSPAWCPVGCQAARTPLHEHTLSMSPDTHVYPALTAHTGKRPAADALQRPGDKRAPAPRTTYAERSGQRPAAGHLLRPSSTSNAMARLHERAPGGSTRSREARQALTGCTCAACREFFDTYARDDPQRRRQALQRFSRHRSQRAPPSTPSFWRKMEFTPSDESEGDAEITPGNAQSPQQPP</sequence>
<dbReference type="AlphaFoldDB" id="A0AAV9IRF8"/>
<feature type="region of interest" description="Disordered" evidence="2">
    <location>
        <begin position="122"/>
        <end position="162"/>
    </location>
</feature>